<gene>
    <name evidence="3" type="ORF">CZ787_13250</name>
</gene>
<dbReference type="EMBL" id="FUKM01000050">
    <property type="protein sequence ID" value="SJN14060.1"/>
    <property type="molecule type" value="Genomic_DNA"/>
</dbReference>
<keyword evidence="2" id="KW-1133">Transmembrane helix</keyword>
<dbReference type="AlphaFoldDB" id="A0A1R4I2N1"/>
<proteinExistence type="predicted"/>
<comment type="caution">
    <text evidence="3">The sequence shown here is derived from an EMBL/GenBank/DDBJ whole genome shotgun (WGS) entry which is preliminary data.</text>
</comment>
<evidence type="ECO:0000256" key="1">
    <source>
        <dbReference type="SAM" id="Coils"/>
    </source>
</evidence>
<reference evidence="3 4" key="1">
    <citation type="submission" date="2017-02" db="EMBL/GenBank/DDBJ databases">
        <authorList>
            <person name="Dridi B."/>
        </authorList>
    </citation>
    <scope>NUCLEOTIDE SEQUENCE [LARGE SCALE GENOMIC DNA]</scope>
    <source>
        <strain evidence="3 4">JB380</strain>
    </source>
</reference>
<feature type="coiled-coil region" evidence="1">
    <location>
        <begin position="318"/>
        <end position="345"/>
    </location>
</feature>
<evidence type="ECO:0000313" key="3">
    <source>
        <dbReference type="EMBL" id="SJN14060.1"/>
    </source>
</evidence>
<dbReference type="OrthoDB" id="10010227at2"/>
<protein>
    <submittedName>
        <fullName evidence="3">Uncharacterized protein</fullName>
    </submittedName>
</protein>
<dbReference type="Proteomes" id="UP000196331">
    <property type="component" value="Unassembled WGS sequence"/>
</dbReference>
<evidence type="ECO:0000313" key="4">
    <source>
        <dbReference type="Proteomes" id="UP000196331"/>
    </source>
</evidence>
<sequence>MAISDGSDGTEPDASQKKGFDISSLLKPVAEVDTAIGKLFLFPLSRSDISAFSDISTIDQSKRIREFLPFIASLSPDYSWEKERSGVTHDQIQSLSDPAVEELAEAYTLSNALRSAREGGKDRKPIVREANESPTAFLDRLLRSEVEEQTNQFRKLTDQVRNSSAILGSTLTEFERLSDRLMPAEIPASSTDHFQVINEQYNRQARERAEELETVRLTGKMTAESAQALKDLVEAAATLMEQVDKRDRKSDQSTRTQITVAVWAVGISAGLSLLALIVSGFGYLQDRDSIISGDQWQTKMLTVIEQGAEQRSAVELENQEFRERVMSLDARIEDLEAEKRAVIDASETASTPESD</sequence>
<evidence type="ECO:0000256" key="2">
    <source>
        <dbReference type="SAM" id="Phobius"/>
    </source>
</evidence>
<accession>A0A1R4I2N1</accession>
<name>A0A1R4I2N1_9GAMM</name>
<organism evidence="3 4">
    <name type="scientific">Halomonas citrativorans</name>
    <dbReference type="NCBI Taxonomy" id="2742612"/>
    <lineage>
        <taxon>Bacteria</taxon>
        <taxon>Pseudomonadati</taxon>
        <taxon>Pseudomonadota</taxon>
        <taxon>Gammaproteobacteria</taxon>
        <taxon>Oceanospirillales</taxon>
        <taxon>Halomonadaceae</taxon>
        <taxon>Halomonas</taxon>
    </lineage>
</organism>
<dbReference type="RefSeq" id="WP_087109831.1">
    <property type="nucleotide sequence ID" value="NZ_FUKM01000050.1"/>
</dbReference>
<feature type="transmembrane region" description="Helical" evidence="2">
    <location>
        <begin position="260"/>
        <end position="284"/>
    </location>
</feature>
<keyword evidence="2" id="KW-0472">Membrane</keyword>
<keyword evidence="2" id="KW-0812">Transmembrane</keyword>
<keyword evidence="1" id="KW-0175">Coiled coil</keyword>